<comment type="function">
    <text evidence="5">Acylhydrolase that catalyzes the hydrolysis of phospholipids at the sn-1 position.</text>
</comment>
<protein>
    <recommendedName>
        <fullName evidence="5">Phospholipase A1</fullName>
        <ecNumber evidence="5">3.1.1.-</ecNumber>
    </recommendedName>
</protein>
<name>A0ABR0XZR3_REHGL</name>
<evidence type="ECO:0000256" key="2">
    <source>
        <dbReference type="ARBA" id="ARBA00022801"/>
    </source>
</evidence>
<accession>A0ABR0XZR3</accession>
<reference evidence="7 8" key="1">
    <citation type="journal article" date="2021" name="Comput. Struct. Biotechnol. J.">
        <title>De novo genome assembly of the potent medicinal plant Rehmannia glutinosa using nanopore technology.</title>
        <authorList>
            <person name="Ma L."/>
            <person name="Dong C."/>
            <person name="Song C."/>
            <person name="Wang X."/>
            <person name="Zheng X."/>
            <person name="Niu Y."/>
            <person name="Chen S."/>
            <person name="Feng W."/>
        </authorList>
    </citation>
    <scope>NUCLEOTIDE SEQUENCE [LARGE SCALE GENOMIC DNA]</scope>
    <source>
        <strain evidence="7">DH-2019</strain>
    </source>
</reference>
<dbReference type="PANTHER" id="PTHR31828:SF1">
    <property type="entry name" value="PHOSPHOLIPASE A1-IIGAMMA"/>
    <property type="match status" value="1"/>
</dbReference>
<comment type="similarity">
    <text evidence="1 5">Belongs to the AB hydrolase superfamily. Lipase family.</text>
</comment>
<dbReference type="PANTHER" id="PTHR31828">
    <property type="entry name" value="PHOSPHOLIPASE A1-IIGAMMA"/>
    <property type="match status" value="1"/>
</dbReference>
<evidence type="ECO:0000256" key="3">
    <source>
        <dbReference type="ARBA" id="ARBA00022963"/>
    </source>
</evidence>
<keyword evidence="8" id="KW-1185">Reference proteome</keyword>
<evidence type="ECO:0000256" key="4">
    <source>
        <dbReference type="ARBA" id="ARBA00023098"/>
    </source>
</evidence>
<feature type="domain" description="Fungal lipase-type" evidence="6">
    <location>
        <begin position="16"/>
        <end position="87"/>
    </location>
</feature>
<evidence type="ECO:0000256" key="5">
    <source>
        <dbReference type="RuleBase" id="RU367093"/>
    </source>
</evidence>
<keyword evidence="2 5" id="KW-0378">Hydrolase</keyword>
<keyword evidence="3 5" id="KW-0442">Lipid degradation</keyword>
<organism evidence="7 8">
    <name type="scientific">Rehmannia glutinosa</name>
    <name type="common">Chinese foxglove</name>
    <dbReference type="NCBI Taxonomy" id="99300"/>
    <lineage>
        <taxon>Eukaryota</taxon>
        <taxon>Viridiplantae</taxon>
        <taxon>Streptophyta</taxon>
        <taxon>Embryophyta</taxon>
        <taxon>Tracheophyta</taxon>
        <taxon>Spermatophyta</taxon>
        <taxon>Magnoliopsida</taxon>
        <taxon>eudicotyledons</taxon>
        <taxon>Gunneridae</taxon>
        <taxon>Pentapetalae</taxon>
        <taxon>asterids</taxon>
        <taxon>lamiids</taxon>
        <taxon>Lamiales</taxon>
        <taxon>Orobanchaceae</taxon>
        <taxon>Rehmannieae</taxon>
        <taxon>Rehmannia</taxon>
    </lineage>
</organism>
<dbReference type="Pfam" id="PF01764">
    <property type="entry name" value="Lipase_3"/>
    <property type="match status" value="1"/>
</dbReference>
<dbReference type="InterPro" id="IPR033556">
    <property type="entry name" value="PLA"/>
</dbReference>
<evidence type="ECO:0000259" key="6">
    <source>
        <dbReference type="Pfam" id="PF01764"/>
    </source>
</evidence>
<dbReference type="SUPFAM" id="SSF53474">
    <property type="entry name" value="alpha/beta-Hydrolases"/>
    <property type="match status" value="1"/>
</dbReference>
<sequence length="195" mass="22392">MDFLRSISSDKIPCPDPTVRVELGFLDLYTDRDDTCRYCKFSAREQVLTEVNMLVNEAYPDEEVSVTIVGHSLGGAGALAIEHLYRRDGELTCGRFRAVPCAFSHLRSQGYHGRGQRFVLANGRDYALVNKGCDFLKDEFEIPPNWRQDYNKGMVRNKEGRWVQQERVILDDHPTHMLHHLNKIGLSTNNNYSEQ</sequence>
<evidence type="ECO:0000313" key="8">
    <source>
        <dbReference type="Proteomes" id="UP001318860"/>
    </source>
</evidence>
<dbReference type="InterPro" id="IPR029058">
    <property type="entry name" value="AB_hydrolase_fold"/>
</dbReference>
<gene>
    <name evidence="7" type="ORF">DH2020_001429</name>
</gene>
<comment type="caution">
    <text evidence="7">The sequence shown here is derived from an EMBL/GenBank/DDBJ whole genome shotgun (WGS) entry which is preliminary data.</text>
</comment>
<keyword evidence="4 5" id="KW-0443">Lipid metabolism</keyword>
<dbReference type="EC" id="3.1.1.-" evidence="5"/>
<evidence type="ECO:0000313" key="7">
    <source>
        <dbReference type="EMBL" id="KAK6164565.1"/>
    </source>
</evidence>
<evidence type="ECO:0000256" key="1">
    <source>
        <dbReference type="ARBA" id="ARBA00010701"/>
    </source>
</evidence>
<dbReference type="Proteomes" id="UP001318860">
    <property type="component" value="Unassembled WGS sequence"/>
</dbReference>
<dbReference type="EMBL" id="JABTTQ020000001">
    <property type="protein sequence ID" value="KAK6164565.1"/>
    <property type="molecule type" value="Genomic_DNA"/>
</dbReference>
<dbReference type="Gene3D" id="3.40.50.1820">
    <property type="entry name" value="alpha/beta hydrolase"/>
    <property type="match status" value="2"/>
</dbReference>
<dbReference type="InterPro" id="IPR002921">
    <property type="entry name" value="Fungal_lipase-type"/>
</dbReference>
<proteinExistence type="inferred from homology"/>